<gene>
    <name evidence="1" type="ORF">SPHINGO391_240003</name>
</gene>
<dbReference type="AlphaFoldDB" id="A0A5E7XZ60"/>
<evidence type="ECO:0000313" key="1">
    <source>
        <dbReference type="EMBL" id="VVS98423.1"/>
    </source>
</evidence>
<name>A0A5E7XZ60_9SPHN</name>
<dbReference type="Proteomes" id="UP000326857">
    <property type="component" value="Unassembled WGS sequence"/>
</dbReference>
<protein>
    <submittedName>
        <fullName evidence="1">Uncharacterized protein</fullName>
    </submittedName>
</protein>
<accession>A0A5E7XZ60</accession>
<sequence length="46" mass="4830">MCLYATFVHGIAADASLSVYSAHSVALACGQKQGNIRLSCEKTSLL</sequence>
<reference evidence="1 2" key="1">
    <citation type="submission" date="2019-09" db="EMBL/GenBank/DDBJ databases">
        <authorList>
            <person name="Dittami M. S."/>
        </authorList>
    </citation>
    <scope>NUCLEOTIDE SEQUENCE [LARGE SCALE GENOMIC DNA]</scope>
    <source>
        <strain evidence="1">SPHINGO391</strain>
    </source>
</reference>
<evidence type="ECO:0000313" key="2">
    <source>
        <dbReference type="Proteomes" id="UP000326857"/>
    </source>
</evidence>
<dbReference type="EMBL" id="CABVLI010000017">
    <property type="protein sequence ID" value="VVS98423.1"/>
    <property type="molecule type" value="Genomic_DNA"/>
</dbReference>
<proteinExistence type="predicted"/>
<organism evidence="1 2">
    <name type="scientific">Sphingomonas aurantiaca</name>
    <dbReference type="NCBI Taxonomy" id="185949"/>
    <lineage>
        <taxon>Bacteria</taxon>
        <taxon>Pseudomonadati</taxon>
        <taxon>Pseudomonadota</taxon>
        <taxon>Alphaproteobacteria</taxon>
        <taxon>Sphingomonadales</taxon>
        <taxon>Sphingomonadaceae</taxon>
        <taxon>Sphingomonas</taxon>
    </lineage>
</organism>